<feature type="signal peptide" evidence="1">
    <location>
        <begin position="1"/>
        <end position="22"/>
    </location>
</feature>
<evidence type="ECO:0000313" key="3">
    <source>
        <dbReference type="Proteomes" id="UP001194580"/>
    </source>
</evidence>
<dbReference type="Proteomes" id="UP001194580">
    <property type="component" value="Unassembled WGS sequence"/>
</dbReference>
<protein>
    <submittedName>
        <fullName evidence="2">Uncharacterized protein</fullName>
    </submittedName>
</protein>
<proteinExistence type="predicted"/>
<organism evidence="2 3">
    <name type="scientific">Linnemannia exigua</name>
    <dbReference type="NCBI Taxonomy" id="604196"/>
    <lineage>
        <taxon>Eukaryota</taxon>
        <taxon>Fungi</taxon>
        <taxon>Fungi incertae sedis</taxon>
        <taxon>Mucoromycota</taxon>
        <taxon>Mortierellomycotina</taxon>
        <taxon>Mortierellomycetes</taxon>
        <taxon>Mortierellales</taxon>
        <taxon>Mortierellaceae</taxon>
        <taxon>Linnemannia</taxon>
    </lineage>
</organism>
<feature type="chain" id="PRO_5042068826" evidence="1">
    <location>
        <begin position="23"/>
        <end position="69"/>
    </location>
</feature>
<gene>
    <name evidence="2" type="ORF">BGZ95_000700</name>
</gene>
<evidence type="ECO:0000256" key="1">
    <source>
        <dbReference type="SAM" id="SignalP"/>
    </source>
</evidence>
<accession>A0AAD4D7W4</accession>
<comment type="caution">
    <text evidence="2">The sequence shown here is derived from an EMBL/GenBank/DDBJ whole genome shotgun (WGS) entry which is preliminary data.</text>
</comment>
<reference evidence="2" key="1">
    <citation type="journal article" date="2020" name="Fungal Divers.">
        <title>Resolving the Mortierellaceae phylogeny through synthesis of multi-gene phylogenetics and phylogenomics.</title>
        <authorList>
            <person name="Vandepol N."/>
            <person name="Liber J."/>
            <person name="Desiro A."/>
            <person name="Na H."/>
            <person name="Kennedy M."/>
            <person name="Barry K."/>
            <person name="Grigoriev I.V."/>
            <person name="Miller A.N."/>
            <person name="O'Donnell K."/>
            <person name="Stajich J.E."/>
            <person name="Bonito G."/>
        </authorList>
    </citation>
    <scope>NUCLEOTIDE SEQUENCE</scope>
    <source>
        <strain evidence="2">NRRL 28262</strain>
    </source>
</reference>
<sequence length="69" mass="7281">MARITLLFTILIAVATMTLSSALPTDPEVAASPTAGTACVCHGDMWNAHCGPCSKDEIWAGCQNQWSNT</sequence>
<name>A0AAD4D7W4_9FUNG</name>
<dbReference type="AlphaFoldDB" id="A0AAD4D7W4"/>
<keyword evidence="1" id="KW-0732">Signal</keyword>
<dbReference type="EMBL" id="JAAAIL010001130">
    <property type="protein sequence ID" value="KAG0271486.1"/>
    <property type="molecule type" value="Genomic_DNA"/>
</dbReference>
<feature type="non-terminal residue" evidence="2">
    <location>
        <position position="69"/>
    </location>
</feature>
<keyword evidence="3" id="KW-1185">Reference proteome</keyword>
<evidence type="ECO:0000313" key="2">
    <source>
        <dbReference type="EMBL" id="KAG0271486.1"/>
    </source>
</evidence>